<dbReference type="EMBL" id="ONZQ02000002">
    <property type="protein sequence ID" value="SPN98967.1"/>
    <property type="molecule type" value="Genomic_DNA"/>
</dbReference>
<keyword evidence="3" id="KW-0804">Transcription</keyword>
<evidence type="ECO:0000313" key="8">
    <source>
        <dbReference type="EMBL" id="SPN98967.1"/>
    </source>
</evidence>
<keyword evidence="2" id="KW-0238">DNA-binding</keyword>
<dbReference type="InterPro" id="IPR042536">
    <property type="entry name" value="TFIIIC_tauA_Sfc1"/>
</dbReference>
<dbReference type="PANTHER" id="PTHR13230:SF5">
    <property type="entry name" value="GENERAL TRANSCRIPTION FACTOR 3C POLYPEPTIDE 5"/>
    <property type="match status" value="1"/>
</dbReference>
<evidence type="ECO:0000256" key="3">
    <source>
        <dbReference type="ARBA" id="ARBA00023163"/>
    </source>
</evidence>
<dbReference type="InterPro" id="IPR040454">
    <property type="entry name" value="TF_IIIC_Tfc1/Sfc1"/>
</dbReference>
<accession>A0AAE8SS52</accession>
<dbReference type="GO" id="GO:0000127">
    <property type="term" value="C:transcription factor TFIIIC complex"/>
    <property type="evidence" value="ECO:0007669"/>
    <property type="project" value="InterPro"/>
</dbReference>
<evidence type="ECO:0000313" key="9">
    <source>
        <dbReference type="Proteomes" id="UP001187682"/>
    </source>
</evidence>
<reference evidence="8" key="1">
    <citation type="submission" date="2018-03" db="EMBL/GenBank/DDBJ databases">
        <authorList>
            <person name="Guldener U."/>
        </authorList>
    </citation>
    <scope>NUCLEOTIDE SEQUENCE</scope>
</reference>
<dbReference type="PANTHER" id="PTHR13230">
    <property type="entry name" value="GENERAL TRANSCRIPTION FACTOR IIIC, POLYPEPTIDE 5"/>
    <property type="match status" value="1"/>
</dbReference>
<dbReference type="GO" id="GO:0001003">
    <property type="term" value="F:RNA polymerase III type 2 promoter sequence-specific DNA binding"/>
    <property type="evidence" value="ECO:0007669"/>
    <property type="project" value="TreeGrafter"/>
</dbReference>
<comment type="caution">
    <text evidence="8">The sequence shown here is derived from an EMBL/GenBank/DDBJ whole genome shotgun (WGS) entry which is preliminary data.</text>
</comment>
<feature type="compositionally biased region" description="Basic and acidic residues" evidence="5">
    <location>
        <begin position="604"/>
        <end position="618"/>
    </location>
</feature>
<dbReference type="Proteomes" id="UP001187682">
    <property type="component" value="Unassembled WGS sequence"/>
</dbReference>
<dbReference type="Pfam" id="PF17682">
    <property type="entry name" value="Tau95_N"/>
    <property type="match status" value="1"/>
</dbReference>
<proteinExistence type="predicted"/>
<evidence type="ECO:0000259" key="7">
    <source>
        <dbReference type="Pfam" id="PF17682"/>
    </source>
</evidence>
<sequence>MDRNDQQAGENPPGSEEYPDVIHDGPSNNRGQANRGGKEGGAPRYTVPPRAMGAVEIPMIVADVDRAIRAFGNLSGFKAFLDPNKNSLPLYMDPENAFCPSIVSHNASTHNVLLKVTVPKRTGRKKKRGTAGPWQVDPAPTGDGEQVASLNRADHPKVLLRKLQDNVDKYTVETTGVIKHTHRYRGLMDFQVDLGKSEFATNFVDKILSGDIEQMKQFKINHTIDTSANTDIIPPPKFTHMTLPFNYAYEQNPFVHAVKAPSGEEHVVNTTAPSLVGSFIAATDPTPMAPARLPNLMDPLTAEVIAAVEEAFEIRPIWTRRSLLNHLGPRLKNWGPLKRFIGYAAYQFKGGPWRDALMPYGLDPRSHPKYRAYQTLSFKLPSLHADKAVSLGKGSWKSIRRARDAESYKYEEQNANSHIFNGETYFSNGKVWQVCDITDPVLQSMFADAKVRPTCDVESSGWFHQGLWGKAKAVMKCKLVAVLFNRSIPPHAFDHLLLPDEEIGEDGATDTTPPPGAPISLRLPDLGLTSDEIKFLKGRRIRSTGRRKTEKKKYVSVQLTRRPPRSSLAMASTPASVETPRAGEFEAQGAQGAQERPSPAKTTAEPRKEQESERRAVPGEEDEMDEDEDEDVDEEMEEVEDDGQAYYNDPYSYLDDDDGGEYIYDDD</sequence>
<feature type="compositionally biased region" description="Acidic residues" evidence="5">
    <location>
        <begin position="654"/>
        <end position="667"/>
    </location>
</feature>
<dbReference type="GO" id="GO:0005634">
    <property type="term" value="C:nucleus"/>
    <property type="evidence" value="ECO:0007669"/>
    <property type="project" value="UniProtKB-SubCell"/>
</dbReference>
<gene>
    <name evidence="8" type="ORF">DNG_02006</name>
</gene>
<feature type="region of interest" description="Disordered" evidence="5">
    <location>
        <begin position="1"/>
        <end position="48"/>
    </location>
</feature>
<evidence type="ECO:0000256" key="1">
    <source>
        <dbReference type="ARBA" id="ARBA00004123"/>
    </source>
</evidence>
<evidence type="ECO:0000256" key="2">
    <source>
        <dbReference type="ARBA" id="ARBA00023125"/>
    </source>
</evidence>
<dbReference type="GO" id="GO:0001002">
    <property type="term" value="F:RNA polymerase III type 1 promoter sequence-specific DNA binding"/>
    <property type="evidence" value="ECO:0007669"/>
    <property type="project" value="TreeGrafter"/>
</dbReference>
<feature type="domain" description="Transcription factor IIIC subunit 5 HTH" evidence="6">
    <location>
        <begin position="232"/>
        <end position="379"/>
    </location>
</feature>
<feature type="region of interest" description="Disordered" evidence="5">
    <location>
        <begin position="539"/>
        <end position="667"/>
    </location>
</feature>
<dbReference type="AlphaFoldDB" id="A0AAE8SS52"/>
<evidence type="ECO:0008006" key="10">
    <source>
        <dbReference type="Google" id="ProtNLM"/>
    </source>
</evidence>
<evidence type="ECO:0000256" key="5">
    <source>
        <dbReference type="SAM" id="MobiDB-lite"/>
    </source>
</evidence>
<feature type="compositionally biased region" description="Basic residues" evidence="5">
    <location>
        <begin position="539"/>
        <end position="551"/>
    </location>
</feature>
<name>A0AAE8SS52_9PEZI</name>
<feature type="compositionally biased region" description="Acidic residues" evidence="5">
    <location>
        <begin position="619"/>
        <end position="643"/>
    </location>
</feature>
<evidence type="ECO:0000256" key="4">
    <source>
        <dbReference type="ARBA" id="ARBA00023242"/>
    </source>
</evidence>
<keyword evidence="9" id="KW-1185">Reference proteome</keyword>
<dbReference type="Gene3D" id="3.30.200.160">
    <property type="entry name" value="TFIIIC, subcomplex tauA, subunit Sfc1, barrel domain"/>
    <property type="match status" value="1"/>
</dbReference>
<comment type="subcellular location">
    <subcellularLocation>
        <location evidence="1">Nucleus</location>
    </subcellularLocation>
</comment>
<keyword evidence="4" id="KW-0539">Nucleus</keyword>
<organism evidence="8 9">
    <name type="scientific">Cephalotrichum gorgonifer</name>
    <dbReference type="NCBI Taxonomy" id="2041049"/>
    <lineage>
        <taxon>Eukaryota</taxon>
        <taxon>Fungi</taxon>
        <taxon>Dikarya</taxon>
        <taxon>Ascomycota</taxon>
        <taxon>Pezizomycotina</taxon>
        <taxon>Sordariomycetes</taxon>
        <taxon>Hypocreomycetidae</taxon>
        <taxon>Microascales</taxon>
        <taxon>Microascaceae</taxon>
        <taxon>Cephalotrichum</taxon>
    </lineage>
</organism>
<dbReference type="Pfam" id="PF09734">
    <property type="entry name" value="Tau95"/>
    <property type="match status" value="1"/>
</dbReference>
<feature type="region of interest" description="Disordered" evidence="5">
    <location>
        <begin position="503"/>
        <end position="523"/>
    </location>
</feature>
<evidence type="ECO:0000259" key="6">
    <source>
        <dbReference type="Pfam" id="PF09734"/>
    </source>
</evidence>
<dbReference type="InterPro" id="IPR019136">
    <property type="entry name" value="TF_IIIC_su-5_HTH"/>
</dbReference>
<feature type="region of interest" description="Disordered" evidence="5">
    <location>
        <begin position="119"/>
        <end position="147"/>
    </location>
</feature>
<feature type="compositionally biased region" description="Low complexity" evidence="5">
    <location>
        <begin position="585"/>
        <end position="595"/>
    </location>
</feature>
<feature type="domain" description="Transcription factor IIIC subunit Tfc1/Sfc1 triple barrel" evidence="7">
    <location>
        <begin position="54"/>
        <end position="192"/>
    </location>
</feature>
<dbReference type="GO" id="GO:0006384">
    <property type="term" value="P:transcription initiation at RNA polymerase III promoter"/>
    <property type="evidence" value="ECO:0007669"/>
    <property type="project" value="InterPro"/>
</dbReference>
<dbReference type="InterPro" id="IPR041499">
    <property type="entry name" value="Tfc1/Sfc1_N"/>
</dbReference>
<protein>
    <recommendedName>
        <fullName evidence="10">Transcription factor tau subunit sfc1</fullName>
    </recommendedName>
</protein>